<dbReference type="EMBL" id="JABEZW010000003">
    <property type="protein sequence ID" value="MBA0762030.1"/>
    <property type="molecule type" value="Genomic_DNA"/>
</dbReference>
<evidence type="ECO:0000313" key="2">
    <source>
        <dbReference type="EMBL" id="MBA0762030.1"/>
    </source>
</evidence>
<dbReference type="AlphaFoldDB" id="A0A7J9DMR6"/>
<gene>
    <name evidence="2" type="ORF">Gotri_024590</name>
</gene>
<feature type="region of interest" description="Disordered" evidence="1">
    <location>
        <begin position="1"/>
        <end position="30"/>
    </location>
</feature>
<organism evidence="2 3">
    <name type="scientific">Gossypium trilobum</name>
    <dbReference type="NCBI Taxonomy" id="34281"/>
    <lineage>
        <taxon>Eukaryota</taxon>
        <taxon>Viridiplantae</taxon>
        <taxon>Streptophyta</taxon>
        <taxon>Embryophyta</taxon>
        <taxon>Tracheophyta</taxon>
        <taxon>Spermatophyta</taxon>
        <taxon>Magnoliopsida</taxon>
        <taxon>eudicotyledons</taxon>
        <taxon>Gunneridae</taxon>
        <taxon>Pentapetalae</taxon>
        <taxon>rosids</taxon>
        <taxon>malvids</taxon>
        <taxon>Malvales</taxon>
        <taxon>Malvaceae</taxon>
        <taxon>Malvoideae</taxon>
        <taxon>Gossypium</taxon>
    </lineage>
</organism>
<accession>A0A7J9DMR6</accession>
<dbReference type="Proteomes" id="UP000593568">
    <property type="component" value="Unassembled WGS sequence"/>
</dbReference>
<comment type="caution">
    <text evidence="2">The sequence shown here is derived from an EMBL/GenBank/DDBJ whole genome shotgun (WGS) entry which is preliminary data.</text>
</comment>
<keyword evidence="3" id="KW-1185">Reference proteome</keyword>
<protein>
    <submittedName>
        <fullName evidence="2">Uncharacterized protein</fullName>
    </submittedName>
</protein>
<reference evidence="2 3" key="1">
    <citation type="journal article" date="2019" name="Genome Biol. Evol.">
        <title>Insights into the evolution of the New World diploid cottons (Gossypium, subgenus Houzingenia) based on genome sequencing.</title>
        <authorList>
            <person name="Grover C.E."/>
            <person name="Arick M.A. 2nd"/>
            <person name="Thrash A."/>
            <person name="Conover J.L."/>
            <person name="Sanders W.S."/>
            <person name="Peterson D.G."/>
            <person name="Frelichowski J.E."/>
            <person name="Scheffler J.A."/>
            <person name="Scheffler B.E."/>
            <person name="Wendel J.F."/>
        </authorList>
    </citation>
    <scope>NUCLEOTIDE SEQUENCE [LARGE SCALE GENOMIC DNA]</scope>
    <source>
        <strain evidence="2">8</strain>
        <tissue evidence="2">Leaf</tissue>
    </source>
</reference>
<evidence type="ECO:0000256" key="1">
    <source>
        <dbReference type="SAM" id="MobiDB-lite"/>
    </source>
</evidence>
<sequence>MSQTNKRLEQTTARSEGYTSFVTRVDSSST</sequence>
<proteinExistence type="predicted"/>
<evidence type="ECO:0000313" key="3">
    <source>
        <dbReference type="Proteomes" id="UP000593568"/>
    </source>
</evidence>
<name>A0A7J9DMR6_9ROSI</name>